<dbReference type="GeneID" id="24859451"/>
<evidence type="ECO:0000313" key="1">
    <source>
        <dbReference type="EMBL" id="AKB27395.1"/>
    </source>
</evidence>
<dbReference type="Proteomes" id="UP000033111">
    <property type="component" value="Chromosome"/>
</dbReference>
<dbReference type="EMBL" id="CP009506">
    <property type="protein sequence ID" value="AKB27395.1"/>
    <property type="molecule type" value="Genomic_DNA"/>
</dbReference>
<dbReference type="AlphaFoldDB" id="A0A0E3P1V9"/>
<organism evidence="1 2">
    <name type="scientific">Methanosarcina siciliae T4/M</name>
    <dbReference type="NCBI Taxonomy" id="1434120"/>
    <lineage>
        <taxon>Archaea</taxon>
        <taxon>Methanobacteriati</taxon>
        <taxon>Methanobacteriota</taxon>
        <taxon>Stenosarchaea group</taxon>
        <taxon>Methanomicrobia</taxon>
        <taxon>Methanosarcinales</taxon>
        <taxon>Methanosarcinaceae</taxon>
        <taxon>Methanosarcina</taxon>
    </lineage>
</organism>
<dbReference type="SUPFAM" id="SSF52309">
    <property type="entry name" value="N-(deoxy)ribosyltransferase-like"/>
    <property type="match status" value="1"/>
</dbReference>
<dbReference type="KEGG" id="msw:MSSIT_0676"/>
<sequence>MKLNPSVVSQLALMVCGGGKYKDIFPYRSSSYLTEFFRNIDLDYIHDGSTRRLWVQNVLDELNSKENKNEECLPSPEIIKVIEQLLYPSIFITNNPSVDREKAVEMMNELLKGESLLVKIDTSTEIPKLTGKQGDFISTAIDERKTQRTIIFCPDVFKLPEETVDLNLVAVMMPFSSDFNGVYDAIKESCRNVGVNCQRVDDIWKNSTIIQDIFELIYTSSIVIADLSGKNPNVFYEIGIAHTLGKTVIPIVQNFNDIPFDLQHHRALTYLNNNEGRDNLQKALEKRLISLINNRQLKRDK</sequence>
<reference evidence="1 2" key="1">
    <citation type="submission" date="2014-07" db="EMBL/GenBank/DDBJ databases">
        <title>Methanogenic archaea and the global carbon cycle.</title>
        <authorList>
            <person name="Henriksen J.R."/>
            <person name="Luke J."/>
            <person name="Reinhart S."/>
            <person name="Benedict M.N."/>
            <person name="Youngblut N.D."/>
            <person name="Metcalf M.E."/>
            <person name="Whitaker R.J."/>
            <person name="Metcalf W.W."/>
        </authorList>
    </citation>
    <scope>NUCLEOTIDE SEQUENCE [LARGE SCALE GENOMIC DNA]</scope>
    <source>
        <strain evidence="1 2">T4/M</strain>
    </source>
</reference>
<dbReference type="RefSeq" id="WP_048170076.1">
    <property type="nucleotide sequence ID" value="NZ_CP009506.1"/>
</dbReference>
<dbReference type="Gene3D" id="3.40.50.450">
    <property type="match status" value="1"/>
</dbReference>
<keyword evidence="2" id="KW-1185">Reference proteome</keyword>
<evidence type="ECO:0008006" key="3">
    <source>
        <dbReference type="Google" id="ProtNLM"/>
    </source>
</evidence>
<proteinExistence type="predicted"/>
<evidence type="ECO:0000313" key="2">
    <source>
        <dbReference type="Proteomes" id="UP000033111"/>
    </source>
</evidence>
<accession>A0A0E3P1V9</accession>
<dbReference type="PATRIC" id="fig|1434120.4.peg.861"/>
<protein>
    <recommendedName>
        <fullName evidence="3">AbiJ N-terminal domain-containing protein</fullName>
    </recommendedName>
</protein>
<name>A0A0E3P1V9_9EURY</name>
<dbReference type="HOGENOM" id="CLU_927138_0_0_2"/>
<dbReference type="OrthoDB" id="137974at2157"/>
<gene>
    <name evidence="1" type="ORF">MSSIT_0676</name>
</gene>